<gene>
    <name evidence="2" type="ORF">CONCODRAFT_78686</name>
</gene>
<feature type="compositionally biased region" description="Low complexity" evidence="1">
    <location>
        <begin position="141"/>
        <end position="151"/>
    </location>
</feature>
<dbReference type="Pfam" id="PF10032">
    <property type="entry name" value="Pho88"/>
    <property type="match status" value="1"/>
</dbReference>
<dbReference type="GO" id="GO:0005783">
    <property type="term" value="C:endoplasmic reticulum"/>
    <property type="evidence" value="ECO:0007669"/>
    <property type="project" value="InterPro"/>
</dbReference>
<sequence>MYLTSNLIYYGILYNVYQKIQSKNDETELTYVENPPMFSENSPVTIISTYTEYDTDELYKFIKTSFMSLAMVTFLHLRMGYIQPLFIQSLMPFKSLYSHPLIQIYVRKVPDNLDLRRPFKTSTPFSGNQVVEKKNKKNVKSKTASNTKKLI</sequence>
<dbReference type="GO" id="GO:0005739">
    <property type="term" value="C:mitochondrion"/>
    <property type="evidence" value="ECO:0007669"/>
    <property type="project" value="TreeGrafter"/>
</dbReference>
<evidence type="ECO:0008006" key="4">
    <source>
        <dbReference type="Google" id="ProtNLM"/>
    </source>
</evidence>
<evidence type="ECO:0000313" key="2">
    <source>
        <dbReference type="EMBL" id="KXN70770.1"/>
    </source>
</evidence>
<reference evidence="2 3" key="1">
    <citation type="journal article" date="2015" name="Genome Biol. Evol.">
        <title>Phylogenomic analyses indicate that early fungi evolved digesting cell walls of algal ancestors of land plants.</title>
        <authorList>
            <person name="Chang Y."/>
            <person name="Wang S."/>
            <person name="Sekimoto S."/>
            <person name="Aerts A.L."/>
            <person name="Choi C."/>
            <person name="Clum A."/>
            <person name="LaButti K.M."/>
            <person name="Lindquist E.A."/>
            <person name="Yee Ngan C."/>
            <person name="Ohm R.A."/>
            <person name="Salamov A.A."/>
            <person name="Grigoriev I.V."/>
            <person name="Spatafora J.W."/>
            <person name="Berbee M.L."/>
        </authorList>
    </citation>
    <scope>NUCLEOTIDE SEQUENCE [LARGE SCALE GENOMIC DNA]</scope>
    <source>
        <strain evidence="2 3">NRRL 28638</strain>
    </source>
</reference>
<evidence type="ECO:0000256" key="1">
    <source>
        <dbReference type="SAM" id="MobiDB-lite"/>
    </source>
</evidence>
<name>A0A137P6Y6_CONC2</name>
<dbReference type="EMBL" id="KQ964493">
    <property type="protein sequence ID" value="KXN70770.1"/>
    <property type="molecule type" value="Genomic_DNA"/>
</dbReference>
<evidence type="ECO:0000313" key="3">
    <source>
        <dbReference type="Proteomes" id="UP000070444"/>
    </source>
</evidence>
<dbReference type="PANTHER" id="PTHR28112">
    <property type="entry name" value="SRP-INDEPENDENT TARGETING PROTEIN 3"/>
    <property type="match status" value="1"/>
</dbReference>
<proteinExistence type="predicted"/>
<dbReference type="GO" id="GO:0045047">
    <property type="term" value="P:protein targeting to ER"/>
    <property type="evidence" value="ECO:0007669"/>
    <property type="project" value="InterPro"/>
</dbReference>
<dbReference type="Proteomes" id="UP000070444">
    <property type="component" value="Unassembled WGS sequence"/>
</dbReference>
<dbReference type="AlphaFoldDB" id="A0A137P6Y6"/>
<organism evidence="2 3">
    <name type="scientific">Conidiobolus coronatus (strain ATCC 28846 / CBS 209.66 / NRRL 28638)</name>
    <name type="common">Delacroixia coronata</name>
    <dbReference type="NCBI Taxonomy" id="796925"/>
    <lineage>
        <taxon>Eukaryota</taxon>
        <taxon>Fungi</taxon>
        <taxon>Fungi incertae sedis</taxon>
        <taxon>Zoopagomycota</taxon>
        <taxon>Entomophthoromycotina</taxon>
        <taxon>Entomophthoromycetes</taxon>
        <taxon>Entomophthorales</taxon>
        <taxon>Ancylistaceae</taxon>
        <taxon>Conidiobolus</taxon>
    </lineage>
</organism>
<protein>
    <recommendedName>
        <fullName evidence="4">Inorganic phosphate transport protein PHO88</fullName>
    </recommendedName>
</protein>
<dbReference type="OrthoDB" id="18139at2759"/>
<dbReference type="OMA" id="EPASQSW"/>
<dbReference type="InterPro" id="IPR012098">
    <property type="entry name" value="SND3_fun"/>
</dbReference>
<feature type="region of interest" description="Disordered" evidence="1">
    <location>
        <begin position="126"/>
        <end position="151"/>
    </location>
</feature>
<keyword evidence="3" id="KW-1185">Reference proteome</keyword>
<dbReference type="PANTHER" id="PTHR28112:SF1">
    <property type="entry name" value="SRP-INDEPENDENT TARGETING PROTEIN 3"/>
    <property type="match status" value="1"/>
</dbReference>
<accession>A0A137P6Y6</accession>